<organism evidence="1 2">
    <name type="scientific">Pseudomonas putida</name>
    <name type="common">Arthrobacter siderocapsulatus</name>
    <dbReference type="NCBI Taxonomy" id="303"/>
    <lineage>
        <taxon>Bacteria</taxon>
        <taxon>Pseudomonadati</taxon>
        <taxon>Pseudomonadota</taxon>
        <taxon>Gammaproteobacteria</taxon>
        <taxon>Pseudomonadales</taxon>
        <taxon>Pseudomonadaceae</taxon>
        <taxon>Pseudomonas</taxon>
    </lineage>
</organism>
<name>A0A3M8T4N6_PSEPU</name>
<dbReference type="Proteomes" id="UP000278162">
    <property type="component" value="Unassembled WGS sequence"/>
</dbReference>
<evidence type="ECO:0000313" key="2">
    <source>
        <dbReference type="Proteomes" id="UP000278162"/>
    </source>
</evidence>
<reference evidence="1 2" key="1">
    <citation type="submission" date="2018-10" db="EMBL/GenBank/DDBJ databases">
        <title>An outbreak of IMP-63 producing strain in France.</title>
        <authorList>
            <person name="Bour M."/>
            <person name="Liapis E."/>
            <person name="Plesiat P."/>
        </authorList>
    </citation>
    <scope>NUCLEOTIDE SEQUENCE [LARGE SCALE GENOMIC DNA]</scope>
    <source>
        <strain evidence="1 2">12917</strain>
    </source>
</reference>
<comment type="caution">
    <text evidence="1">The sequence shown here is derived from an EMBL/GenBank/DDBJ whole genome shotgun (WGS) entry which is preliminary data.</text>
</comment>
<evidence type="ECO:0000313" key="1">
    <source>
        <dbReference type="EMBL" id="RNF87955.1"/>
    </source>
</evidence>
<dbReference type="AlphaFoldDB" id="A0A3M8T4N6"/>
<protein>
    <submittedName>
        <fullName evidence="1">Uncharacterized protein</fullName>
    </submittedName>
</protein>
<dbReference type="EMBL" id="RJAI01000033">
    <property type="protein sequence ID" value="RNF87955.1"/>
    <property type="molecule type" value="Genomic_DNA"/>
</dbReference>
<proteinExistence type="predicted"/>
<gene>
    <name evidence="1" type="ORF">EFK07_14445</name>
</gene>
<accession>A0A3M8T4N6</accession>
<sequence>MVGIRCRPCAKWFAVFFCVLLPRGRIFRARTLSQKTVQSRGCWKVGSARGRDVVSEADVAFWLKGYVACTGPFAAQGCSYRGAPYLVGAALCCEGAGAGNRRTTR</sequence>